<evidence type="ECO:0008006" key="4">
    <source>
        <dbReference type="Google" id="ProtNLM"/>
    </source>
</evidence>
<name>A0A319E8U8_9EURO</name>
<keyword evidence="3" id="KW-1185">Reference proteome</keyword>
<keyword evidence="1" id="KW-0732">Signal</keyword>
<gene>
    <name evidence="2" type="ORF">BO71DRAFT_404614</name>
</gene>
<evidence type="ECO:0000313" key="3">
    <source>
        <dbReference type="Proteomes" id="UP000247810"/>
    </source>
</evidence>
<organism evidence="2 3">
    <name type="scientific">Aspergillus ellipticus CBS 707.79</name>
    <dbReference type="NCBI Taxonomy" id="1448320"/>
    <lineage>
        <taxon>Eukaryota</taxon>
        <taxon>Fungi</taxon>
        <taxon>Dikarya</taxon>
        <taxon>Ascomycota</taxon>
        <taxon>Pezizomycotina</taxon>
        <taxon>Eurotiomycetes</taxon>
        <taxon>Eurotiomycetidae</taxon>
        <taxon>Eurotiales</taxon>
        <taxon>Aspergillaceae</taxon>
        <taxon>Aspergillus</taxon>
        <taxon>Aspergillus subgen. Circumdati</taxon>
    </lineage>
</organism>
<proteinExistence type="predicted"/>
<feature type="signal peptide" evidence="1">
    <location>
        <begin position="1"/>
        <end position="23"/>
    </location>
</feature>
<dbReference type="AlphaFoldDB" id="A0A319E8U8"/>
<evidence type="ECO:0000313" key="2">
    <source>
        <dbReference type="EMBL" id="PYH87492.1"/>
    </source>
</evidence>
<sequence>MGRNRLPITRAFIILGLNLLGKSRPCRRLRTFIRPQQPWNTLKHLVNEGGRADSRHYTRTACRWKPSMEEHSSIRGTWMDGYQVS</sequence>
<feature type="chain" id="PRO_5016388893" description="Secreted protein" evidence="1">
    <location>
        <begin position="24"/>
        <end position="85"/>
    </location>
</feature>
<accession>A0A319E8U8</accession>
<dbReference type="VEuPathDB" id="FungiDB:BO71DRAFT_404614"/>
<dbReference type="Proteomes" id="UP000247810">
    <property type="component" value="Unassembled WGS sequence"/>
</dbReference>
<evidence type="ECO:0000256" key="1">
    <source>
        <dbReference type="SAM" id="SignalP"/>
    </source>
</evidence>
<protein>
    <recommendedName>
        <fullName evidence="4">Secreted protein</fullName>
    </recommendedName>
</protein>
<reference evidence="2 3" key="1">
    <citation type="submission" date="2018-02" db="EMBL/GenBank/DDBJ databases">
        <title>The genomes of Aspergillus section Nigri reveals drivers in fungal speciation.</title>
        <authorList>
            <consortium name="DOE Joint Genome Institute"/>
            <person name="Vesth T.C."/>
            <person name="Nybo J."/>
            <person name="Theobald S."/>
            <person name="Brandl J."/>
            <person name="Frisvad J.C."/>
            <person name="Nielsen K.F."/>
            <person name="Lyhne E.K."/>
            <person name="Kogle M.E."/>
            <person name="Kuo A."/>
            <person name="Riley R."/>
            <person name="Clum A."/>
            <person name="Nolan M."/>
            <person name="Lipzen A."/>
            <person name="Salamov A."/>
            <person name="Henrissat B."/>
            <person name="Wiebenga A."/>
            <person name="De vries R.P."/>
            <person name="Grigoriev I.V."/>
            <person name="Mortensen U.H."/>
            <person name="Andersen M.R."/>
            <person name="Baker S.E."/>
        </authorList>
    </citation>
    <scope>NUCLEOTIDE SEQUENCE [LARGE SCALE GENOMIC DNA]</scope>
    <source>
        <strain evidence="2 3">CBS 707.79</strain>
    </source>
</reference>
<dbReference type="EMBL" id="KZ826230">
    <property type="protein sequence ID" value="PYH87492.1"/>
    <property type="molecule type" value="Genomic_DNA"/>
</dbReference>